<feature type="signal peptide" evidence="1">
    <location>
        <begin position="1"/>
        <end position="23"/>
    </location>
</feature>
<dbReference type="SMART" id="SM00697">
    <property type="entry name" value="DM8"/>
    <property type="match status" value="1"/>
</dbReference>
<reference evidence="2" key="1">
    <citation type="submission" date="2024-06" db="UniProtKB">
        <authorList>
            <consortium name="RefSeq"/>
        </authorList>
    </citation>
    <scope>NUCLEOTIDE SEQUENCE [LARGE SCALE GENOMIC DNA]</scope>
    <source>
        <strain evidence="2">MV2-25</strain>
    </source>
</reference>
<dbReference type="InParanoid" id="A0A6I8V2X2"/>
<organism evidence="2 3">
    <name type="scientific">Drosophila pseudoobscura pseudoobscura</name>
    <name type="common">Fruit fly</name>
    <dbReference type="NCBI Taxonomy" id="46245"/>
    <lineage>
        <taxon>Eukaryota</taxon>
        <taxon>Metazoa</taxon>
        <taxon>Ecdysozoa</taxon>
        <taxon>Arthropoda</taxon>
        <taxon>Hexapoda</taxon>
        <taxon>Insecta</taxon>
        <taxon>Pterygota</taxon>
        <taxon>Neoptera</taxon>
        <taxon>Endopterygota</taxon>
        <taxon>Diptera</taxon>
        <taxon>Brachycera</taxon>
        <taxon>Muscomorpha</taxon>
        <taxon>Ephydroidea</taxon>
        <taxon>Drosophilidae</taxon>
        <taxon>Drosophila</taxon>
        <taxon>Sophophora</taxon>
    </lineage>
</organism>
<dbReference type="PANTHER" id="PTHR20898">
    <property type="entry name" value="DAEDALUS ON 3-RELATED-RELATED"/>
    <property type="match status" value="1"/>
</dbReference>
<evidence type="ECO:0000313" key="3">
    <source>
        <dbReference type="RefSeq" id="XP_002136898.3"/>
    </source>
</evidence>
<name>A0A6I8V2X2_DROPS</name>
<dbReference type="InterPro" id="IPR010512">
    <property type="entry name" value="DUF1091"/>
</dbReference>
<dbReference type="GeneID" id="6896683"/>
<dbReference type="RefSeq" id="XP_002136898.3">
    <property type="nucleotide sequence ID" value="XM_002136862.4"/>
</dbReference>
<dbReference type="AlphaFoldDB" id="A0A6I8V2X2"/>
<feature type="chain" id="PRO_5026165313" evidence="1">
    <location>
        <begin position="24"/>
        <end position="184"/>
    </location>
</feature>
<dbReference type="KEGG" id="dpo:6896683"/>
<evidence type="ECO:0000313" key="2">
    <source>
        <dbReference type="Proteomes" id="UP000001819"/>
    </source>
</evidence>
<evidence type="ECO:0000256" key="1">
    <source>
        <dbReference type="SAM" id="SignalP"/>
    </source>
</evidence>
<keyword evidence="2" id="KW-1185">Reference proteome</keyword>
<gene>
    <name evidence="3" type="primary">LOC6896683</name>
</gene>
<dbReference type="Proteomes" id="UP000001819">
    <property type="component" value="Chromosome 2"/>
</dbReference>
<keyword evidence="1" id="KW-0732">Signal</keyword>
<dbReference type="PANTHER" id="PTHR20898:SF0">
    <property type="entry name" value="DAEDALUS ON 3-RELATED"/>
    <property type="match status" value="1"/>
</dbReference>
<accession>A0A6I8V2X2</accession>
<sequence>MSSRYIILVQLLVVLHLLRGIASKFEFTNIKCNSLDKEFDDFEYCYLKSVNRSYKYMSLKVNLYKIPITKVKVNFSLLKRFSGYKPFLYNFTVDACKFLSNRKSNPVVTYFHELFRAHSNMNHTCPFDHDIVLDKLSTKFVDQKITEVLPFPHGDYQLHTSWHAYGINRAEVDIYGTLSHNFEN</sequence>
<protein>
    <submittedName>
        <fullName evidence="3">Uncharacterized protein</fullName>
    </submittedName>
</protein>
<dbReference type="Pfam" id="PF06477">
    <property type="entry name" value="DUF1091"/>
    <property type="match status" value="1"/>
</dbReference>
<reference evidence="3" key="2">
    <citation type="submission" date="2025-08" db="UniProtKB">
        <authorList>
            <consortium name="RefSeq"/>
        </authorList>
    </citation>
    <scope>IDENTIFICATION</scope>
    <source>
        <strain evidence="3">MV-25-SWS-2005</strain>
        <tissue evidence="3">Whole body</tissue>
    </source>
</reference>
<proteinExistence type="predicted"/>